<proteinExistence type="predicted"/>
<accession>A0ABC8QNL8</accession>
<evidence type="ECO:0000313" key="1">
    <source>
        <dbReference type="EMBL" id="CAK9134236.1"/>
    </source>
</evidence>
<organism evidence="1 2">
    <name type="scientific">Ilex paraguariensis</name>
    <name type="common">yerba mate</name>
    <dbReference type="NCBI Taxonomy" id="185542"/>
    <lineage>
        <taxon>Eukaryota</taxon>
        <taxon>Viridiplantae</taxon>
        <taxon>Streptophyta</taxon>
        <taxon>Embryophyta</taxon>
        <taxon>Tracheophyta</taxon>
        <taxon>Spermatophyta</taxon>
        <taxon>Magnoliopsida</taxon>
        <taxon>eudicotyledons</taxon>
        <taxon>Gunneridae</taxon>
        <taxon>Pentapetalae</taxon>
        <taxon>asterids</taxon>
        <taxon>campanulids</taxon>
        <taxon>Aquifoliales</taxon>
        <taxon>Aquifoliaceae</taxon>
        <taxon>Ilex</taxon>
    </lineage>
</organism>
<evidence type="ECO:0000313" key="2">
    <source>
        <dbReference type="Proteomes" id="UP001642360"/>
    </source>
</evidence>
<comment type="caution">
    <text evidence="1">The sequence shown here is derived from an EMBL/GenBank/DDBJ whole genome shotgun (WGS) entry which is preliminary data.</text>
</comment>
<dbReference type="Proteomes" id="UP001642360">
    <property type="component" value="Unassembled WGS sequence"/>
</dbReference>
<keyword evidence="2" id="KW-1185">Reference proteome</keyword>
<dbReference type="AlphaFoldDB" id="A0ABC8QNL8"/>
<sequence>DTARASIEFNPETSIIQSKLSSTTLEPTPSPADQKEAILVLSHDHAPKKHKVLEPDTLLPPESVIPLFCPYL</sequence>
<dbReference type="EMBL" id="CAUOFW020000370">
    <property type="protein sequence ID" value="CAK9134236.1"/>
    <property type="molecule type" value="Genomic_DNA"/>
</dbReference>
<reference evidence="1 2" key="1">
    <citation type="submission" date="2024-02" db="EMBL/GenBank/DDBJ databases">
        <authorList>
            <person name="Vignale AGUSTIN F."/>
            <person name="Sosa J E."/>
            <person name="Modenutti C."/>
        </authorList>
    </citation>
    <scope>NUCLEOTIDE SEQUENCE [LARGE SCALE GENOMIC DNA]</scope>
</reference>
<protein>
    <submittedName>
        <fullName evidence="1">Uncharacterized protein</fullName>
    </submittedName>
</protein>
<name>A0ABC8QNL8_9AQUA</name>
<feature type="non-terminal residue" evidence="1">
    <location>
        <position position="1"/>
    </location>
</feature>
<gene>
    <name evidence="1" type="ORF">ILEXP_LOCUS1171</name>
</gene>